<evidence type="ECO:0000313" key="2">
    <source>
        <dbReference type="EMBL" id="KUZ81752.1"/>
    </source>
</evidence>
<dbReference type="InterPro" id="IPR036291">
    <property type="entry name" value="NAD(P)-bd_dom_sf"/>
</dbReference>
<evidence type="ECO:0000313" key="3">
    <source>
        <dbReference type="Proteomes" id="UP000065521"/>
    </source>
</evidence>
<sequence>MATEGQHAERQALVLGATGGIGGEVARQLRDAGWRVRALQRGLSDATAQRDGLDWVRGDALDRDAVMQAARGCAVIVHAVNPPGYRRWSEWVLPMIDNTIAAAAAAGATVVLPGTVYNYGADAFPVLHEDAPQHPFTRKGAIRVELERRLQDAAKRGVRTIIVRAGDFFGPRAGNNWFAQGLVKPGQPLGTVSLPGRRGIGHQWAYLPDVARAMVELIARRETLAPFARFHLAGHWDADGTEMAQAICRVAQRHGVRPALRRFPWWLVRAASPFVPTLREVLEMRYLWREPIRMDNARLTALLGREPHTPLDAAVEATLVGLGCLR</sequence>
<dbReference type="Pfam" id="PF01370">
    <property type="entry name" value="Epimerase"/>
    <property type="match status" value="1"/>
</dbReference>
<dbReference type="GO" id="GO:0004029">
    <property type="term" value="F:aldehyde dehydrogenase (NAD+) activity"/>
    <property type="evidence" value="ECO:0007669"/>
    <property type="project" value="TreeGrafter"/>
</dbReference>
<dbReference type="PANTHER" id="PTHR48079:SF6">
    <property type="entry name" value="NAD(P)-BINDING DOMAIN-CONTAINING PROTEIN-RELATED"/>
    <property type="match status" value="1"/>
</dbReference>
<name>A0A102JWT0_9BURK</name>
<protein>
    <recommendedName>
        <fullName evidence="1">NAD-dependent epimerase/dehydratase domain-containing protein</fullName>
    </recommendedName>
</protein>
<reference evidence="2 3" key="1">
    <citation type="submission" date="2015-11" db="EMBL/GenBank/DDBJ databases">
        <title>Expanding the genomic diversity of Burkholderia species for the development of highly accurate diagnostics.</title>
        <authorList>
            <person name="Sahl J."/>
            <person name="Keim P."/>
            <person name="Wagner D."/>
        </authorList>
    </citation>
    <scope>NUCLEOTIDE SEQUENCE [LARGE SCALE GENOMIC DNA]</scope>
    <source>
        <strain evidence="2 3">RF32-BP4</strain>
    </source>
</reference>
<dbReference type="RefSeq" id="WP_059637405.1">
    <property type="nucleotide sequence ID" value="NZ_LOTK01000067.1"/>
</dbReference>
<proteinExistence type="predicted"/>
<dbReference type="SUPFAM" id="SSF51735">
    <property type="entry name" value="NAD(P)-binding Rossmann-fold domains"/>
    <property type="match status" value="1"/>
</dbReference>
<organism evidence="2 3">
    <name type="scientific">Burkholderia ubonensis</name>
    <dbReference type="NCBI Taxonomy" id="101571"/>
    <lineage>
        <taxon>Bacteria</taxon>
        <taxon>Pseudomonadati</taxon>
        <taxon>Pseudomonadota</taxon>
        <taxon>Betaproteobacteria</taxon>
        <taxon>Burkholderiales</taxon>
        <taxon>Burkholderiaceae</taxon>
        <taxon>Burkholderia</taxon>
        <taxon>Burkholderia cepacia complex</taxon>
    </lineage>
</organism>
<dbReference type="Gene3D" id="3.40.50.720">
    <property type="entry name" value="NAD(P)-binding Rossmann-like Domain"/>
    <property type="match status" value="1"/>
</dbReference>
<dbReference type="PANTHER" id="PTHR48079">
    <property type="entry name" value="PROTEIN YEEZ"/>
    <property type="match status" value="1"/>
</dbReference>
<dbReference type="AlphaFoldDB" id="A0A102JWT0"/>
<dbReference type="Proteomes" id="UP000065521">
    <property type="component" value="Unassembled WGS sequence"/>
</dbReference>
<dbReference type="EMBL" id="LOTN01000071">
    <property type="protein sequence ID" value="KUZ81752.1"/>
    <property type="molecule type" value="Genomic_DNA"/>
</dbReference>
<feature type="domain" description="NAD-dependent epimerase/dehydratase" evidence="1">
    <location>
        <begin position="12"/>
        <end position="223"/>
    </location>
</feature>
<comment type="caution">
    <text evidence="2">The sequence shown here is derived from an EMBL/GenBank/DDBJ whole genome shotgun (WGS) entry which is preliminary data.</text>
</comment>
<evidence type="ECO:0000259" key="1">
    <source>
        <dbReference type="Pfam" id="PF01370"/>
    </source>
</evidence>
<accession>A0A102JWT0</accession>
<dbReference type="GO" id="GO:0005737">
    <property type="term" value="C:cytoplasm"/>
    <property type="evidence" value="ECO:0007669"/>
    <property type="project" value="TreeGrafter"/>
</dbReference>
<gene>
    <name evidence="2" type="ORF">WI38_30380</name>
</gene>
<dbReference type="InterPro" id="IPR051783">
    <property type="entry name" value="NAD(P)-dependent_oxidoreduct"/>
</dbReference>
<dbReference type="InterPro" id="IPR001509">
    <property type="entry name" value="Epimerase_deHydtase"/>
</dbReference>